<proteinExistence type="predicted"/>
<keyword evidence="3" id="KW-0159">Chromosome partition</keyword>
<evidence type="ECO:0000256" key="3">
    <source>
        <dbReference type="ARBA" id="ARBA00022829"/>
    </source>
</evidence>
<dbReference type="NCBIfam" id="TIGR00281">
    <property type="entry name" value="SMC-Scp complex subunit ScpB"/>
    <property type="match status" value="1"/>
</dbReference>
<keyword evidence="1" id="KW-0963">Cytoplasm</keyword>
<dbReference type="InterPro" id="IPR005234">
    <property type="entry name" value="ScpB_csome_segregation"/>
</dbReference>
<dbReference type="Gene3D" id="1.10.10.10">
    <property type="entry name" value="Winged helix-like DNA-binding domain superfamily/Winged helix DNA-binding domain"/>
    <property type="match status" value="2"/>
</dbReference>
<dbReference type="RefSeq" id="WP_230841931.1">
    <property type="nucleotide sequence ID" value="NZ_CP063845.1"/>
</dbReference>
<evidence type="ECO:0000313" key="6">
    <source>
        <dbReference type="Proteomes" id="UP001054846"/>
    </source>
</evidence>
<dbReference type="Proteomes" id="UP001054846">
    <property type="component" value="Chromosome"/>
</dbReference>
<evidence type="ECO:0000256" key="1">
    <source>
        <dbReference type="ARBA" id="ARBA00022490"/>
    </source>
</evidence>
<dbReference type="Pfam" id="PF04079">
    <property type="entry name" value="SMC_ScpB"/>
    <property type="match status" value="1"/>
</dbReference>
<gene>
    <name evidence="5" type="primary">scpB</name>
    <name evidence="5" type="ORF">ISF26_01035</name>
</gene>
<evidence type="ECO:0000313" key="5">
    <source>
        <dbReference type="EMBL" id="UFP94866.1"/>
    </source>
</evidence>
<dbReference type="PANTHER" id="PTHR34298">
    <property type="entry name" value="SEGREGATION AND CONDENSATION PROTEIN B"/>
    <property type="match status" value="1"/>
</dbReference>
<dbReference type="InterPro" id="IPR036388">
    <property type="entry name" value="WH-like_DNA-bd_sf"/>
</dbReference>
<dbReference type="InterPro" id="IPR036390">
    <property type="entry name" value="WH_DNA-bd_sf"/>
</dbReference>
<dbReference type="EMBL" id="CP063845">
    <property type="protein sequence ID" value="UFP94866.1"/>
    <property type="molecule type" value="Genomic_DNA"/>
</dbReference>
<name>A0ABY3PMJ3_9CYAN</name>
<organism evidence="5 6">
    <name type="scientific">Gloeobacter morelensis MG652769</name>
    <dbReference type="NCBI Taxonomy" id="2781736"/>
    <lineage>
        <taxon>Bacteria</taxon>
        <taxon>Bacillati</taxon>
        <taxon>Cyanobacteriota</taxon>
        <taxon>Cyanophyceae</taxon>
        <taxon>Gloeobacterales</taxon>
        <taxon>Gloeobacteraceae</taxon>
        <taxon>Gloeobacter</taxon>
        <taxon>Gloeobacter morelensis</taxon>
    </lineage>
</organism>
<keyword evidence="4" id="KW-0131">Cell cycle</keyword>
<keyword evidence="6" id="KW-1185">Reference proteome</keyword>
<protein>
    <submittedName>
        <fullName evidence="5">SMC-Scp complex subunit ScpB</fullName>
    </submittedName>
</protein>
<sequence length="158" mass="17720">MPSTNLKTRLEAVLYLKARPLNLEQLSRYAECDRDDCREALLELLEDYAGRDGALEIADTAEGYALQLRSPLQDLIQRLVPADLGVGAQRTLALIALKGPLAQSELVELRGSGAYDQVRDLVGKGFISRCAEGRSYKLRVTEKFFQYFAIEDVRDLVR</sequence>
<accession>A0ABY3PMJ3</accession>
<dbReference type="SUPFAM" id="SSF46785">
    <property type="entry name" value="Winged helix' DNA-binding domain"/>
    <property type="match status" value="2"/>
</dbReference>
<evidence type="ECO:0000256" key="2">
    <source>
        <dbReference type="ARBA" id="ARBA00022618"/>
    </source>
</evidence>
<keyword evidence="2" id="KW-0132">Cell division</keyword>
<dbReference type="PANTHER" id="PTHR34298:SF2">
    <property type="entry name" value="SEGREGATION AND CONDENSATION PROTEIN B"/>
    <property type="match status" value="1"/>
</dbReference>
<reference evidence="5 6" key="1">
    <citation type="journal article" date="2021" name="Genome Biol. Evol.">
        <title>Complete Genome Sequencing of a Novel Gloeobacter Species from a Waterfall Cave in Mexico.</title>
        <authorList>
            <person name="Saw J.H."/>
            <person name="Cardona T."/>
            <person name="Montejano G."/>
        </authorList>
    </citation>
    <scope>NUCLEOTIDE SEQUENCE [LARGE SCALE GENOMIC DNA]</scope>
    <source>
        <strain evidence="5">MG652769</strain>
    </source>
</reference>
<evidence type="ECO:0000256" key="4">
    <source>
        <dbReference type="ARBA" id="ARBA00023306"/>
    </source>
</evidence>
<dbReference type="PIRSF" id="PIRSF019345">
    <property type="entry name" value="ScpB"/>
    <property type="match status" value="1"/>
</dbReference>